<feature type="compositionally biased region" description="Low complexity" evidence="6">
    <location>
        <begin position="309"/>
        <end position="324"/>
    </location>
</feature>
<evidence type="ECO:0000313" key="9">
    <source>
        <dbReference type="Proteomes" id="UP000642819"/>
    </source>
</evidence>
<dbReference type="InterPro" id="IPR020097">
    <property type="entry name" value="PsdUridine_synth_TruA_a/b_dom"/>
</dbReference>
<comment type="similarity">
    <text evidence="1 4 5">Belongs to the tRNA pseudouridine synthase TruA family.</text>
</comment>
<dbReference type="SUPFAM" id="SSF55120">
    <property type="entry name" value="Pseudouridine synthase"/>
    <property type="match status" value="1"/>
</dbReference>
<evidence type="ECO:0000256" key="4">
    <source>
        <dbReference type="HAMAP-Rule" id="MF_00171"/>
    </source>
</evidence>
<dbReference type="RefSeq" id="WP_189349216.1">
    <property type="nucleotide sequence ID" value="NZ_BMXK01000004.1"/>
</dbReference>
<dbReference type="PANTHER" id="PTHR11142:SF0">
    <property type="entry name" value="TRNA PSEUDOURIDINE SYNTHASE-LIKE 1"/>
    <property type="match status" value="1"/>
</dbReference>
<evidence type="ECO:0000259" key="7">
    <source>
        <dbReference type="Pfam" id="PF01416"/>
    </source>
</evidence>
<name>A0ABQ3GHF7_9MICC</name>
<comment type="subunit">
    <text evidence="4">Homodimer.</text>
</comment>
<comment type="function">
    <text evidence="4">Formation of pseudouridine at positions 38, 39 and 40 in the anticodon stem and loop of transfer RNAs.</text>
</comment>
<dbReference type="NCBIfam" id="TIGR00071">
    <property type="entry name" value="hisT_truA"/>
    <property type="match status" value="1"/>
</dbReference>
<dbReference type="EMBL" id="BMXK01000004">
    <property type="protein sequence ID" value="GHD04507.1"/>
    <property type="molecule type" value="Genomic_DNA"/>
</dbReference>
<evidence type="ECO:0000256" key="2">
    <source>
        <dbReference type="ARBA" id="ARBA00022694"/>
    </source>
</evidence>
<dbReference type="InterPro" id="IPR001406">
    <property type="entry name" value="PsdUridine_synth_TruA"/>
</dbReference>
<comment type="catalytic activity">
    <reaction evidence="4 5">
        <text>uridine(38/39/40) in tRNA = pseudouridine(38/39/40) in tRNA</text>
        <dbReference type="Rhea" id="RHEA:22376"/>
        <dbReference type="Rhea" id="RHEA-COMP:10085"/>
        <dbReference type="Rhea" id="RHEA-COMP:10087"/>
        <dbReference type="ChEBI" id="CHEBI:65314"/>
        <dbReference type="ChEBI" id="CHEBI:65315"/>
        <dbReference type="EC" id="5.4.99.12"/>
    </reaction>
</comment>
<feature type="active site" description="Nucleophile" evidence="4">
    <location>
        <position position="81"/>
    </location>
</feature>
<evidence type="ECO:0000256" key="3">
    <source>
        <dbReference type="ARBA" id="ARBA00023235"/>
    </source>
</evidence>
<dbReference type="EC" id="5.4.99.12" evidence="4"/>
<feature type="region of interest" description="Disordered" evidence="6">
    <location>
        <begin position="303"/>
        <end position="324"/>
    </location>
</feature>
<feature type="domain" description="Pseudouridine synthase I TruA alpha/beta" evidence="7">
    <location>
        <begin position="190"/>
        <end position="289"/>
    </location>
</feature>
<reference evidence="9" key="1">
    <citation type="journal article" date="2019" name="Int. J. Syst. Evol. Microbiol.">
        <title>The Global Catalogue of Microorganisms (GCM) 10K type strain sequencing project: providing services to taxonomists for standard genome sequencing and annotation.</title>
        <authorList>
            <consortium name="The Broad Institute Genomics Platform"/>
            <consortium name="The Broad Institute Genome Sequencing Center for Infectious Disease"/>
            <person name="Wu L."/>
            <person name="Ma J."/>
        </authorList>
    </citation>
    <scope>NUCLEOTIDE SEQUENCE [LARGE SCALE GENOMIC DNA]</scope>
    <source>
        <strain evidence="9">KCTC 19466</strain>
    </source>
</reference>
<keyword evidence="3 4" id="KW-0413">Isomerase</keyword>
<evidence type="ECO:0000256" key="6">
    <source>
        <dbReference type="SAM" id="MobiDB-lite"/>
    </source>
</evidence>
<keyword evidence="9" id="KW-1185">Reference proteome</keyword>
<evidence type="ECO:0000256" key="1">
    <source>
        <dbReference type="ARBA" id="ARBA00009375"/>
    </source>
</evidence>
<dbReference type="HAMAP" id="MF_00171">
    <property type="entry name" value="TruA"/>
    <property type="match status" value="1"/>
</dbReference>
<dbReference type="Gene3D" id="3.30.70.660">
    <property type="entry name" value="Pseudouridine synthase I, catalytic domain, C-terminal subdomain"/>
    <property type="match status" value="1"/>
</dbReference>
<dbReference type="InterPro" id="IPR020103">
    <property type="entry name" value="PsdUridine_synth_cat_dom_sf"/>
</dbReference>
<comment type="caution">
    <text evidence="8">The sequence shown here is derived from an EMBL/GenBank/DDBJ whole genome shotgun (WGS) entry which is preliminary data.</text>
</comment>
<dbReference type="PANTHER" id="PTHR11142">
    <property type="entry name" value="PSEUDOURIDYLATE SYNTHASE"/>
    <property type="match status" value="1"/>
</dbReference>
<feature type="binding site" evidence="4">
    <location>
        <position position="153"/>
    </location>
    <ligand>
        <name>substrate</name>
    </ligand>
</feature>
<dbReference type="Pfam" id="PF01416">
    <property type="entry name" value="PseudoU_synth_1"/>
    <property type="match status" value="1"/>
</dbReference>
<proteinExistence type="inferred from homology"/>
<sequence>MCPNDPLAAAGLVVPSTADGHDGGASAPALVRIKVLLAYDGAEFSGWAVQPGRTTVQGRLEEGLELLVRRRVRTTVAGRTDAGVHARGQVAHFDLTGDEVAGLSRGRDIDPLRSLLRRLRGVLTRHGQAILIRSVEVASEGFDARFSALWRRYSYRIADGPDRWDPLERRTTLWHADPVDVAAMNADVGALLGQHDFLSFCKPRERATTIRTLTDCRFERGADGVITAHLRADAFCHNMVRAVIGAALRIGDGREHAGWMGERLAARVRDAKSILAAPHPLVLEEVAYPDEAAELAARAELTRARRVPADAGGPADGPRGSPGA</sequence>
<protein>
    <recommendedName>
        <fullName evidence="4">tRNA pseudouridine synthase A</fullName>
        <ecNumber evidence="4">5.4.99.12</ecNumber>
    </recommendedName>
    <alternativeName>
        <fullName evidence="4">tRNA pseudouridine(38-40) synthase</fullName>
    </alternativeName>
    <alternativeName>
        <fullName evidence="4">tRNA pseudouridylate synthase I</fullName>
    </alternativeName>
    <alternativeName>
        <fullName evidence="4">tRNA-uridine isomerase I</fullName>
    </alternativeName>
</protein>
<dbReference type="CDD" id="cd02570">
    <property type="entry name" value="PseudoU_synth_EcTruA"/>
    <property type="match status" value="1"/>
</dbReference>
<dbReference type="InterPro" id="IPR020095">
    <property type="entry name" value="PsdUridine_synth_TruA_C"/>
</dbReference>
<keyword evidence="2 4" id="KW-0819">tRNA processing</keyword>
<dbReference type="Proteomes" id="UP000642819">
    <property type="component" value="Unassembled WGS sequence"/>
</dbReference>
<dbReference type="InterPro" id="IPR020094">
    <property type="entry name" value="TruA/RsuA/RluB/E/F_N"/>
</dbReference>
<accession>A0ABQ3GHF7</accession>
<comment type="caution">
    <text evidence="4">Lacks conserved residue(s) required for the propagation of feature annotation.</text>
</comment>
<gene>
    <name evidence="4 8" type="primary">truA</name>
    <name evidence="8" type="ORF">GCM10008096_11950</name>
</gene>
<dbReference type="Gene3D" id="3.30.70.580">
    <property type="entry name" value="Pseudouridine synthase I, catalytic domain, N-terminal subdomain"/>
    <property type="match status" value="1"/>
</dbReference>
<evidence type="ECO:0000313" key="8">
    <source>
        <dbReference type="EMBL" id="GHD04507.1"/>
    </source>
</evidence>
<evidence type="ECO:0000256" key="5">
    <source>
        <dbReference type="RuleBase" id="RU003792"/>
    </source>
</evidence>
<organism evidence="8 9">
    <name type="scientific">Zhihengliuella salsuginis</name>
    <dbReference type="NCBI Taxonomy" id="578222"/>
    <lineage>
        <taxon>Bacteria</taxon>
        <taxon>Bacillati</taxon>
        <taxon>Actinomycetota</taxon>
        <taxon>Actinomycetes</taxon>
        <taxon>Micrococcales</taxon>
        <taxon>Micrococcaceae</taxon>
        <taxon>Zhihengliuella</taxon>
    </lineage>
</organism>